<reference evidence="1 2" key="1">
    <citation type="submission" date="2023-04" db="EMBL/GenBank/DDBJ databases">
        <title>Genome of Basidiobolus ranarum AG-B5.</title>
        <authorList>
            <person name="Stajich J.E."/>
            <person name="Carter-House D."/>
            <person name="Gryganskyi A."/>
        </authorList>
    </citation>
    <scope>NUCLEOTIDE SEQUENCE [LARGE SCALE GENOMIC DNA]</scope>
    <source>
        <strain evidence="1 2">AG-B5</strain>
    </source>
</reference>
<evidence type="ECO:0000313" key="1">
    <source>
        <dbReference type="EMBL" id="KAK9768638.1"/>
    </source>
</evidence>
<comment type="caution">
    <text evidence="1">The sequence shown here is derived from an EMBL/GenBank/DDBJ whole genome shotgun (WGS) entry which is preliminary data.</text>
</comment>
<dbReference type="EMBL" id="JASJQH010000010">
    <property type="protein sequence ID" value="KAK9768638.1"/>
    <property type="molecule type" value="Genomic_DNA"/>
</dbReference>
<gene>
    <name evidence="1" type="primary">RPL3_1</name>
    <name evidence="1" type="ORF">K7432_000552</name>
</gene>
<dbReference type="Gene3D" id="2.40.30.10">
    <property type="entry name" value="Translation factors"/>
    <property type="match status" value="2"/>
</dbReference>
<keyword evidence="1" id="KW-0687">Ribonucleoprotein</keyword>
<organism evidence="1 2">
    <name type="scientific">Basidiobolus ranarum</name>
    <dbReference type="NCBI Taxonomy" id="34480"/>
    <lineage>
        <taxon>Eukaryota</taxon>
        <taxon>Fungi</taxon>
        <taxon>Fungi incertae sedis</taxon>
        <taxon>Zoopagomycota</taxon>
        <taxon>Entomophthoromycotina</taxon>
        <taxon>Basidiobolomycetes</taxon>
        <taxon>Basidiobolales</taxon>
        <taxon>Basidiobolaceae</taxon>
        <taxon>Basidiobolus</taxon>
    </lineage>
</organism>
<dbReference type="GO" id="GO:0005840">
    <property type="term" value="C:ribosome"/>
    <property type="evidence" value="ECO:0007669"/>
    <property type="project" value="UniProtKB-KW"/>
</dbReference>
<dbReference type="Pfam" id="PF00297">
    <property type="entry name" value="Ribosomal_L3"/>
    <property type="match status" value="1"/>
</dbReference>
<name>A0ABR2X4E6_9FUNG</name>
<dbReference type="InterPro" id="IPR000597">
    <property type="entry name" value="Ribosomal_uL3"/>
</dbReference>
<protein>
    <submittedName>
        <fullName evidence="1">60S ribosomal protein L3</fullName>
    </submittedName>
</protein>
<dbReference type="Proteomes" id="UP001479436">
    <property type="component" value="Unassembled WGS sequence"/>
</dbReference>
<keyword evidence="2" id="KW-1185">Reference proteome</keyword>
<sequence>MIYRISNGPEKNTFTEYDLTYKAITLMGGFPNYRNIREDIPMVNVNTKISTLEKSLEFIDTSSKFGHGRFHTVEEKKVSMNTLMKGLST</sequence>
<evidence type="ECO:0000313" key="2">
    <source>
        <dbReference type="Proteomes" id="UP001479436"/>
    </source>
</evidence>
<accession>A0ABR2X4E6</accession>
<keyword evidence="1" id="KW-0689">Ribosomal protein</keyword>
<proteinExistence type="predicted"/>